<evidence type="ECO:0000313" key="2">
    <source>
        <dbReference type="Proteomes" id="UP000260640"/>
    </source>
</evidence>
<accession>A0A3E4JHA3</accession>
<gene>
    <name evidence="1" type="ORF">DXD46_16235</name>
</gene>
<name>A0A3E4JHA3_PHOVU</name>
<dbReference type="EMBL" id="QSPP01000064">
    <property type="protein sequence ID" value="RGJ82789.1"/>
    <property type="molecule type" value="Genomic_DNA"/>
</dbReference>
<organism evidence="1 2">
    <name type="scientific">Phocaeicola vulgatus</name>
    <name type="common">Bacteroides vulgatus</name>
    <dbReference type="NCBI Taxonomy" id="821"/>
    <lineage>
        <taxon>Bacteria</taxon>
        <taxon>Pseudomonadati</taxon>
        <taxon>Bacteroidota</taxon>
        <taxon>Bacteroidia</taxon>
        <taxon>Bacteroidales</taxon>
        <taxon>Bacteroidaceae</taxon>
        <taxon>Phocaeicola</taxon>
    </lineage>
</organism>
<sequence length="27" mass="2848">MARSIASVLGAREKAEGYLYGNGYAVT</sequence>
<dbReference type="AlphaFoldDB" id="A0A3E4JHA3"/>
<protein>
    <submittedName>
        <fullName evidence="1">DNA topoisomerase III</fullName>
    </submittedName>
</protein>
<dbReference type="Proteomes" id="UP000260640">
    <property type="component" value="Unassembled WGS sequence"/>
</dbReference>
<reference evidence="1 2" key="1">
    <citation type="submission" date="2018-08" db="EMBL/GenBank/DDBJ databases">
        <title>A genome reference for cultivated species of the human gut microbiota.</title>
        <authorList>
            <person name="Zou Y."/>
            <person name="Xue W."/>
            <person name="Luo G."/>
        </authorList>
    </citation>
    <scope>NUCLEOTIDE SEQUENCE [LARGE SCALE GENOMIC DNA]</scope>
    <source>
        <strain evidence="1 2">TM05-16</strain>
    </source>
</reference>
<keyword evidence="1" id="KW-0413">Isomerase</keyword>
<proteinExistence type="predicted"/>
<comment type="caution">
    <text evidence="1">The sequence shown here is derived from an EMBL/GenBank/DDBJ whole genome shotgun (WGS) entry which is preliminary data.</text>
</comment>
<evidence type="ECO:0000313" key="1">
    <source>
        <dbReference type="EMBL" id="RGJ82789.1"/>
    </source>
</evidence>
<dbReference type="GO" id="GO:0016853">
    <property type="term" value="F:isomerase activity"/>
    <property type="evidence" value="ECO:0007669"/>
    <property type="project" value="UniProtKB-KW"/>
</dbReference>